<evidence type="ECO:0000313" key="9">
    <source>
        <dbReference type="Proteomes" id="UP001281761"/>
    </source>
</evidence>
<dbReference type="InterPro" id="IPR011012">
    <property type="entry name" value="Longin-like_dom_sf"/>
</dbReference>
<dbReference type="Proteomes" id="UP001281761">
    <property type="component" value="Unassembled WGS sequence"/>
</dbReference>
<evidence type="ECO:0000259" key="7">
    <source>
        <dbReference type="Pfam" id="PF01217"/>
    </source>
</evidence>
<proteinExistence type="inferred from homology"/>
<comment type="similarity">
    <text evidence="2 6">Belongs to the adaptor complexes small subunit family.</text>
</comment>
<dbReference type="EMBL" id="JARBJD010000162">
    <property type="protein sequence ID" value="KAK2949108.1"/>
    <property type="molecule type" value="Genomic_DNA"/>
</dbReference>
<comment type="subcellular location">
    <subcellularLocation>
        <location evidence="1">Endomembrane system</location>
    </subcellularLocation>
</comment>
<comment type="caution">
    <text evidence="8">The sequence shown here is derived from an EMBL/GenBank/DDBJ whole genome shotgun (WGS) entry which is preliminary data.</text>
</comment>
<dbReference type="Pfam" id="PF01217">
    <property type="entry name" value="Clat_adaptor_s"/>
    <property type="match status" value="1"/>
</dbReference>
<evidence type="ECO:0000256" key="2">
    <source>
        <dbReference type="ARBA" id="ARBA00006972"/>
    </source>
</evidence>
<dbReference type="Gene3D" id="3.30.450.60">
    <property type="match status" value="1"/>
</dbReference>
<dbReference type="PIRSF" id="PIRSF015588">
    <property type="entry name" value="AP_complex_sigma"/>
    <property type="match status" value="1"/>
</dbReference>
<evidence type="ECO:0000313" key="8">
    <source>
        <dbReference type="EMBL" id="KAK2949108.1"/>
    </source>
</evidence>
<organism evidence="8 9">
    <name type="scientific">Blattamonas nauphoetae</name>
    <dbReference type="NCBI Taxonomy" id="2049346"/>
    <lineage>
        <taxon>Eukaryota</taxon>
        <taxon>Metamonada</taxon>
        <taxon>Preaxostyla</taxon>
        <taxon>Oxymonadida</taxon>
        <taxon>Blattamonas</taxon>
    </lineage>
</organism>
<dbReference type="InterPro" id="IPR016635">
    <property type="entry name" value="AP_complex_ssu"/>
</dbReference>
<evidence type="ECO:0000256" key="4">
    <source>
        <dbReference type="ARBA" id="ARBA00022927"/>
    </source>
</evidence>
<name>A0ABQ9X9G4_9EUKA</name>
<evidence type="ECO:0000256" key="3">
    <source>
        <dbReference type="ARBA" id="ARBA00022448"/>
    </source>
</evidence>
<keyword evidence="5 6" id="KW-0472">Membrane</keyword>
<evidence type="ECO:0000256" key="1">
    <source>
        <dbReference type="ARBA" id="ARBA00004308"/>
    </source>
</evidence>
<keyword evidence="9" id="KW-1185">Reference proteome</keyword>
<feature type="domain" description="AP complex mu/sigma subunit" evidence="7">
    <location>
        <begin position="1"/>
        <end position="141"/>
    </location>
</feature>
<protein>
    <recommendedName>
        <fullName evidence="6">AP complex subunit sigma</fullName>
    </recommendedName>
</protein>
<sequence>MIHYFYLINKQQKIRFRKYYTPYDDEEKRVLETQTLKTIVNRNRDHTHFIEDKNNKLIVRRYAGLYFIIAIDGNDNEMAYNEIIHLFVECLDDYFGTVCELDLVYCFYKLYIIIDELFLAGEIQETSRSVIMNRVRQLDELSEQ</sequence>
<reference evidence="8 9" key="1">
    <citation type="journal article" date="2022" name="bioRxiv">
        <title>Genomics of Preaxostyla Flagellates Illuminates Evolutionary Transitions and the Path Towards Mitochondrial Loss.</title>
        <authorList>
            <person name="Novak L.V.F."/>
            <person name="Treitli S.C."/>
            <person name="Pyrih J."/>
            <person name="Halakuc P."/>
            <person name="Pipaliya S.V."/>
            <person name="Vacek V."/>
            <person name="Brzon O."/>
            <person name="Soukal P."/>
            <person name="Eme L."/>
            <person name="Dacks J.B."/>
            <person name="Karnkowska A."/>
            <person name="Elias M."/>
            <person name="Hampl V."/>
        </authorList>
    </citation>
    <scope>NUCLEOTIDE SEQUENCE [LARGE SCALE GENOMIC DNA]</scope>
    <source>
        <strain evidence="8">NAU3</strain>
        <tissue evidence="8">Gut</tissue>
    </source>
</reference>
<dbReference type="InterPro" id="IPR022775">
    <property type="entry name" value="AP_mu_sigma_su"/>
</dbReference>
<accession>A0ABQ9X9G4</accession>
<evidence type="ECO:0000256" key="6">
    <source>
        <dbReference type="PIRNR" id="PIRNR015588"/>
    </source>
</evidence>
<dbReference type="SUPFAM" id="SSF64356">
    <property type="entry name" value="SNARE-like"/>
    <property type="match status" value="1"/>
</dbReference>
<dbReference type="PANTHER" id="PTHR11753">
    <property type="entry name" value="ADAPTOR COMPLEXES SMALL SUBUNIT FAMILY"/>
    <property type="match status" value="1"/>
</dbReference>
<evidence type="ECO:0000256" key="5">
    <source>
        <dbReference type="ARBA" id="ARBA00023136"/>
    </source>
</evidence>
<gene>
    <name evidence="8" type="ORF">BLNAU_15949</name>
</gene>
<keyword evidence="3 6" id="KW-0813">Transport</keyword>
<keyword evidence="4 6" id="KW-0653">Protein transport</keyword>